<proteinExistence type="predicted"/>
<evidence type="ECO:0000313" key="2">
    <source>
        <dbReference type="Proteomes" id="UP000233469"/>
    </source>
</evidence>
<gene>
    <name evidence="1" type="ORF">RhiirC2_740205</name>
</gene>
<dbReference type="EMBL" id="LLXL01000349">
    <property type="protein sequence ID" value="PKK73750.1"/>
    <property type="molecule type" value="Genomic_DNA"/>
</dbReference>
<protein>
    <submittedName>
        <fullName evidence="1">Uncharacterized protein</fullName>
    </submittedName>
</protein>
<accession>A0A2N1NIT5</accession>
<evidence type="ECO:0000313" key="1">
    <source>
        <dbReference type="EMBL" id="PKK73750.1"/>
    </source>
</evidence>
<feature type="non-terminal residue" evidence="1">
    <location>
        <position position="72"/>
    </location>
</feature>
<dbReference type="AlphaFoldDB" id="A0A2N1NIT5"/>
<dbReference type="Proteomes" id="UP000233469">
    <property type="component" value="Unassembled WGS sequence"/>
</dbReference>
<reference evidence="1 2" key="1">
    <citation type="submission" date="2016-04" db="EMBL/GenBank/DDBJ databases">
        <title>Genome analyses suggest a sexual origin of heterokaryosis in a supposedly ancient asexual fungus.</title>
        <authorList>
            <person name="Ropars J."/>
            <person name="Sedzielewska K."/>
            <person name="Noel J."/>
            <person name="Charron P."/>
            <person name="Farinelli L."/>
            <person name="Marton T."/>
            <person name="Kruger M."/>
            <person name="Pelin A."/>
            <person name="Brachmann A."/>
            <person name="Corradi N."/>
        </authorList>
    </citation>
    <scope>NUCLEOTIDE SEQUENCE [LARGE SCALE GENOMIC DNA]</scope>
    <source>
        <strain evidence="1 2">C2</strain>
    </source>
</reference>
<organism evidence="1 2">
    <name type="scientific">Rhizophagus irregularis</name>
    <dbReference type="NCBI Taxonomy" id="588596"/>
    <lineage>
        <taxon>Eukaryota</taxon>
        <taxon>Fungi</taxon>
        <taxon>Fungi incertae sedis</taxon>
        <taxon>Mucoromycota</taxon>
        <taxon>Glomeromycotina</taxon>
        <taxon>Glomeromycetes</taxon>
        <taxon>Glomerales</taxon>
        <taxon>Glomeraceae</taxon>
        <taxon>Rhizophagus</taxon>
    </lineage>
</organism>
<reference evidence="1 2" key="2">
    <citation type="submission" date="2017-10" db="EMBL/GenBank/DDBJ databases">
        <title>Extensive intraspecific genome diversity in a model arbuscular mycorrhizal fungus.</title>
        <authorList>
            <person name="Chen E.C.H."/>
            <person name="Morin E."/>
            <person name="Baudet D."/>
            <person name="Noel J."/>
            <person name="Ndikumana S."/>
            <person name="Charron P."/>
            <person name="St-Onge C."/>
            <person name="Giorgi J."/>
            <person name="Grigoriev I.V."/>
            <person name="Roux C."/>
            <person name="Martin F.M."/>
            <person name="Corradi N."/>
        </authorList>
    </citation>
    <scope>NUCLEOTIDE SEQUENCE [LARGE SCALE GENOMIC DNA]</scope>
    <source>
        <strain evidence="1 2">C2</strain>
    </source>
</reference>
<sequence length="72" mass="8148">MGKFGANGYRVGNIKYSSSEDKMMKTNLFLTAETDVHDFVKLGISFGRSKNEKVKLEINSTCEFIEHNKISL</sequence>
<comment type="caution">
    <text evidence="1">The sequence shown here is derived from an EMBL/GenBank/DDBJ whole genome shotgun (WGS) entry which is preliminary data.</text>
</comment>
<name>A0A2N1NIT5_9GLOM</name>